<accession>A0A7X0HTJ8</accession>
<organism evidence="1 2">
    <name type="scientific">Bacillus benzoevorans</name>
    <dbReference type="NCBI Taxonomy" id="1456"/>
    <lineage>
        <taxon>Bacteria</taxon>
        <taxon>Bacillati</taxon>
        <taxon>Bacillota</taxon>
        <taxon>Bacilli</taxon>
        <taxon>Bacillales</taxon>
        <taxon>Bacillaceae</taxon>
        <taxon>Bacillus</taxon>
    </lineage>
</organism>
<dbReference type="Proteomes" id="UP000531594">
    <property type="component" value="Unassembled WGS sequence"/>
</dbReference>
<dbReference type="AlphaFoldDB" id="A0A7X0HTJ8"/>
<comment type="caution">
    <text evidence="1">The sequence shown here is derived from an EMBL/GenBank/DDBJ whole genome shotgun (WGS) entry which is preliminary data.</text>
</comment>
<name>A0A7X0HTJ8_9BACI</name>
<dbReference type="RefSeq" id="WP_184525875.1">
    <property type="nucleotide sequence ID" value="NZ_JACHGK010000007.1"/>
</dbReference>
<sequence>MNTEIRDSELYLLEELIEDLNVKKAEYEKKFNSVNPENKNEMYKAYGKLTALLDIQTFLIRKKREIRKRYKELV</sequence>
<keyword evidence="2" id="KW-1185">Reference proteome</keyword>
<dbReference type="EMBL" id="JACHGK010000007">
    <property type="protein sequence ID" value="MBB6445637.1"/>
    <property type="molecule type" value="Genomic_DNA"/>
</dbReference>
<protein>
    <submittedName>
        <fullName evidence="1">Uncharacterized protein</fullName>
    </submittedName>
</protein>
<evidence type="ECO:0000313" key="1">
    <source>
        <dbReference type="EMBL" id="MBB6445637.1"/>
    </source>
</evidence>
<proteinExistence type="predicted"/>
<gene>
    <name evidence="1" type="ORF">HNR53_002262</name>
</gene>
<reference evidence="1 2" key="1">
    <citation type="submission" date="2020-08" db="EMBL/GenBank/DDBJ databases">
        <title>Genomic Encyclopedia of Type Strains, Phase IV (KMG-IV): sequencing the most valuable type-strain genomes for metagenomic binning, comparative biology and taxonomic classification.</title>
        <authorList>
            <person name="Goeker M."/>
        </authorList>
    </citation>
    <scope>NUCLEOTIDE SEQUENCE [LARGE SCALE GENOMIC DNA]</scope>
    <source>
        <strain evidence="1 2">DSM 5391</strain>
    </source>
</reference>
<evidence type="ECO:0000313" key="2">
    <source>
        <dbReference type="Proteomes" id="UP000531594"/>
    </source>
</evidence>